<name>D7BL50_ARCHD</name>
<dbReference type="Proteomes" id="UP000000376">
    <property type="component" value="Chromosome"/>
</dbReference>
<evidence type="ECO:0000256" key="1">
    <source>
        <dbReference type="SAM" id="MobiDB-lite"/>
    </source>
</evidence>
<dbReference type="RefSeq" id="WP_013170866.1">
    <property type="nucleotide sequence ID" value="NC_014218.1"/>
</dbReference>
<evidence type="ECO:0000313" key="3">
    <source>
        <dbReference type="Proteomes" id="UP000000376"/>
    </source>
</evidence>
<dbReference type="HOGENOM" id="CLU_1036845_0_0_11"/>
<organism evidence="2 3">
    <name type="scientific">Arcanobacterium haemolyticum (strain ATCC 9345 / DSM 20595 / CCM 5947 / CCUG 17215 / LMG 16163 / NBRC 15585 / NCTC 8452 / 11018)</name>
    <dbReference type="NCBI Taxonomy" id="644284"/>
    <lineage>
        <taxon>Bacteria</taxon>
        <taxon>Bacillati</taxon>
        <taxon>Actinomycetota</taxon>
        <taxon>Actinomycetes</taxon>
        <taxon>Actinomycetales</taxon>
        <taxon>Actinomycetaceae</taxon>
        <taxon>Arcanobacterium</taxon>
    </lineage>
</organism>
<protein>
    <submittedName>
        <fullName evidence="2">Uncharacterized protein</fullName>
    </submittedName>
</protein>
<dbReference type="KEGG" id="ahe:Arch_1697"/>
<feature type="region of interest" description="Disordered" evidence="1">
    <location>
        <begin position="231"/>
        <end position="268"/>
    </location>
</feature>
<proteinExistence type="predicted"/>
<sequence length="268" mass="29512">MHANSRKWIAGLTGVVVVGVALAWWRTPDADAEELARLVPTFNEQVKEFDDLRKQAKDVVDRCEIITGSQVTCNPVSQAYKDAAAFDVKVIDLDSVSDDSKTLVALKNDRVRIKEISEDLRAGMDKAQHSMDIKSGFFKTEVAREVERVEAYLSEAKAAVARSTGVEPGLIELTQNEIDHMEKVTARINKRGDALNAADDQSLLDDLIASKDNLREATRKLNNGIASLSINPGAPQALDPDDGLKNGSPWEPFFRGSPWEPFLRGPRA</sequence>
<dbReference type="AlphaFoldDB" id="D7BL50"/>
<evidence type="ECO:0000313" key="2">
    <source>
        <dbReference type="EMBL" id="ADH93380.1"/>
    </source>
</evidence>
<dbReference type="STRING" id="644284.Arch_1697"/>
<accession>D7BL50</accession>
<keyword evidence="3" id="KW-1185">Reference proteome</keyword>
<gene>
    <name evidence="2" type="ordered locus">Arch_1697</name>
</gene>
<dbReference type="EMBL" id="CP002045">
    <property type="protein sequence ID" value="ADH93380.1"/>
    <property type="molecule type" value="Genomic_DNA"/>
</dbReference>
<reference evidence="2 3" key="1">
    <citation type="journal article" date="2010" name="Stand. Genomic Sci.">
        <title>Complete genome sequence of Arcanobacterium haemolyticum type strain (11018).</title>
        <authorList>
            <person name="Yasawong M."/>
            <person name="Teshima H."/>
            <person name="Lapidus A."/>
            <person name="Nolan M."/>
            <person name="Lucas S."/>
            <person name="Glavina Del Rio T."/>
            <person name="Tice H."/>
            <person name="Cheng J."/>
            <person name="Bruce D."/>
            <person name="Detter C."/>
            <person name="Tapia R."/>
            <person name="Han C."/>
            <person name="Goodwin L."/>
            <person name="Pitluck S."/>
            <person name="Liolios K."/>
            <person name="Ivanova N."/>
            <person name="Mavromatis K."/>
            <person name="Mikhailova N."/>
            <person name="Pati A."/>
            <person name="Chen A."/>
            <person name="Palaniappan K."/>
            <person name="Land M."/>
            <person name="Hauser L."/>
            <person name="Chang Y."/>
            <person name="Jeffries C."/>
            <person name="Rohde M."/>
            <person name="Sikorski J."/>
            <person name="Pukall R."/>
            <person name="Goker M."/>
            <person name="Woyke T."/>
            <person name="Bristow J."/>
            <person name="Eisen J."/>
            <person name="Markowitz V."/>
            <person name="Hugenholtz P."/>
            <person name="Kyrpides N."/>
            <person name="Klenk H."/>
        </authorList>
    </citation>
    <scope>NUCLEOTIDE SEQUENCE [LARGE SCALE GENOMIC DNA]</scope>
    <source>
        <strain evidence="3">ATCC 9345 / DSM 20595 / CCUG 17215 / LMG 16163 / NBRC 15585 / NCTC 8452 / 11018</strain>
    </source>
</reference>